<evidence type="ECO:0000313" key="10">
    <source>
        <dbReference type="Proteomes" id="UP000770717"/>
    </source>
</evidence>
<feature type="non-terminal residue" evidence="9">
    <location>
        <position position="1220"/>
    </location>
</feature>
<dbReference type="GO" id="GO:0016020">
    <property type="term" value="C:membrane"/>
    <property type="evidence" value="ECO:0007669"/>
    <property type="project" value="UniProtKB-SubCell"/>
</dbReference>
<feature type="transmembrane region" description="Helical" evidence="7">
    <location>
        <begin position="1020"/>
        <end position="1040"/>
    </location>
</feature>
<dbReference type="PANTHER" id="PTHR19229:SF274">
    <property type="entry name" value="ABC-TYPE ORGANIC ANION TRANSPORTER ABCA8"/>
    <property type="match status" value="1"/>
</dbReference>
<dbReference type="PROSITE" id="PS50893">
    <property type="entry name" value="ABC_TRANSPORTER_2"/>
    <property type="match status" value="1"/>
</dbReference>
<feature type="transmembrane region" description="Helical" evidence="7">
    <location>
        <begin position="1079"/>
        <end position="1097"/>
    </location>
</feature>
<dbReference type="GO" id="GO:0005319">
    <property type="term" value="F:lipid transporter activity"/>
    <property type="evidence" value="ECO:0007669"/>
    <property type="project" value="TreeGrafter"/>
</dbReference>
<feature type="transmembrane region" description="Helical" evidence="7">
    <location>
        <begin position="273"/>
        <end position="301"/>
    </location>
</feature>
<feature type="transmembrane region" description="Helical" evidence="7">
    <location>
        <begin position="226"/>
        <end position="252"/>
    </location>
</feature>
<feature type="transmembrane region" description="Helical" evidence="7">
    <location>
        <begin position="43"/>
        <end position="61"/>
    </location>
</feature>
<feature type="transmembrane region" description="Helical" evidence="7">
    <location>
        <begin position="1109"/>
        <end position="1131"/>
    </location>
</feature>
<evidence type="ECO:0000259" key="8">
    <source>
        <dbReference type="PROSITE" id="PS50893"/>
    </source>
</evidence>
<evidence type="ECO:0000256" key="2">
    <source>
        <dbReference type="ARBA" id="ARBA00022692"/>
    </source>
</evidence>
<proteinExistence type="predicted"/>
<keyword evidence="10" id="KW-1185">Reference proteome</keyword>
<dbReference type="Pfam" id="PF00005">
    <property type="entry name" value="ABC_tran"/>
    <property type="match status" value="1"/>
</dbReference>
<feature type="domain" description="ABC transporter" evidence="8">
    <location>
        <begin position="485"/>
        <end position="720"/>
    </location>
</feature>
<dbReference type="AlphaFoldDB" id="A0A8J6JQT4"/>
<evidence type="ECO:0000256" key="3">
    <source>
        <dbReference type="ARBA" id="ARBA00022741"/>
    </source>
</evidence>
<dbReference type="InterPro" id="IPR026082">
    <property type="entry name" value="ABCA"/>
</dbReference>
<keyword evidence="5 7" id="KW-1133">Transmembrane helix</keyword>
<organism evidence="9 10">
    <name type="scientific">Eleutherodactylus coqui</name>
    <name type="common">Puerto Rican coqui</name>
    <dbReference type="NCBI Taxonomy" id="57060"/>
    <lineage>
        <taxon>Eukaryota</taxon>
        <taxon>Metazoa</taxon>
        <taxon>Chordata</taxon>
        <taxon>Craniata</taxon>
        <taxon>Vertebrata</taxon>
        <taxon>Euteleostomi</taxon>
        <taxon>Amphibia</taxon>
        <taxon>Batrachia</taxon>
        <taxon>Anura</taxon>
        <taxon>Neobatrachia</taxon>
        <taxon>Hyloidea</taxon>
        <taxon>Eleutherodactylidae</taxon>
        <taxon>Eleutherodactylinae</taxon>
        <taxon>Eleutherodactylus</taxon>
        <taxon>Eleutherodactylus</taxon>
    </lineage>
</organism>
<protein>
    <recommendedName>
        <fullName evidence="8">ABC transporter domain-containing protein</fullName>
    </recommendedName>
</protein>
<dbReference type="Gene3D" id="3.40.50.300">
    <property type="entry name" value="P-loop containing nucleotide triphosphate hydrolases"/>
    <property type="match status" value="1"/>
</dbReference>
<dbReference type="InterPro" id="IPR003439">
    <property type="entry name" value="ABC_transporter-like_ATP-bd"/>
</dbReference>
<evidence type="ECO:0000256" key="5">
    <source>
        <dbReference type="ARBA" id="ARBA00022989"/>
    </source>
</evidence>
<accession>A0A8J6JQT4</accession>
<name>A0A8J6JQT4_ELECQ</name>
<dbReference type="PANTHER" id="PTHR19229">
    <property type="entry name" value="ATP-BINDING CASSETTE TRANSPORTER SUBFAMILY A ABCA"/>
    <property type="match status" value="1"/>
</dbReference>
<keyword evidence="3" id="KW-0547">Nucleotide-binding</keyword>
<dbReference type="InterPro" id="IPR013525">
    <property type="entry name" value="ABC2_TM"/>
</dbReference>
<dbReference type="InterPro" id="IPR003593">
    <property type="entry name" value="AAA+_ATPase"/>
</dbReference>
<evidence type="ECO:0000256" key="6">
    <source>
        <dbReference type="ARBA" id="ARBA00023136"/>
    </source>
</evidence>
<evidence type="ECO:0000256" key="4">
    <source>
        <dbReference type="ARBA" id="ARBA00022840"/>
    </source>
</evidence>
<keyword evidence="2 7" id="KW-0812">Transmembrane</keyword>
<dbReference type="EMBL" id="WNTK01001072">
    <property type="protein sequence ID" value="KAG9468037.1"/>
    <property type="molecule type" value="Genomic_DNA"/>
</dbReference>
<comment type="caution">
    <text evidence="9">The sequence shown here is derived from an EMBL/GenBank/DDBJ whole genome shotgun (WGS) entry which is preliminary data.</text>
</comment>
<evidence type="ECO:0000256" key="7">
    <source>
        <dbReference type="SAM" id="Phobius"/>
    </source>
</evidence>
<feature type="transmembrane region" description="Helical" evidence="7">
    <location>
        <begin position="871"/>
        <end position="889"/>
    </location>
</feature>
<feature type="transmembrane region" description="Helical" evidence="7">
    <location>
        <begin position="307"/>
        <end position="328"/>
    </location>
</feature>
<dbReference type="Pfam" id="PF12698">
    <property type="entry name" value="ABC2_membrane_3"/>
    <property type="match status" value="2"/>
</dbReference>
<dbReference type="OrthoDB" id="8061355at2759"/>
<dbReference type="GO" id="GO:0016887">
    <property type="term" value="F:ATP hydrolysis activity"/>
    <property type="evidence" value="ECO:0007669"/>
    <property type="project" value="InterPro"/>
</dbReference>
<evidence type="ECO:0000313" key="9">
    <source>
        <dbReference type="EMBL" id="KAG9468037.1"/>
    </source>
</evidence>
<dbReference type="Proteomes" id="UP000770717">
    <property type="component" value="Unassembled WGS sequence"/>
</dbReference>
<gene>
    <name evidence="9" type="ORF">GDO78_013857</name>
</gene>
<dbReference type="CDD" id="cd03263">
    <property type="entry name" value="ABC_subfamily_A"/>
    <property type="match status" value="1"/>
</dbReference>
<sequence length="1220" mass="139236">MAYSIKTSQMVEEKLRDTSLWQQTFALLWKNLLLKWRRKWHTVLEWVQHLAFVLLLFFFTLSQGEREVHELMPAADLGRLRDFNLTHVVVGYSLQSAAAHKIMQKVNESGLPPGITIEGVPSETELRQLVSQRIMVAVTFENDFMYSIKYMTDSVPRPNDYLVVRDGCHNLDYCAPVMYWTSGFLTLQASINAAIIELTTDHPIWASMLSTMAVKMKSARVIVRPFLYIAFFIPIMCLCYVSLSYLMTLYIAKERKEQRTIMRIMGLRDLAFWLSWGLLYALYVLIISVLMALVTTSVVFLESSYGVILLLFFLYGISMISFTFMLCALLKKPRLVAIIGFFVTLFLSILSILPLVKPLPKSLEVFLCVFAPFAFSIGITQTVHMENNLRGVFLSDIGGDSSHLLTSYFSLLLDSALYILLTLYFDKILKDKHGLRHEPLFFLRSTFWSRKKRSPIPLDPEDRRRVCTGDNIETVPVELRGKEVIRINSVKKIYNGKDKKTEALRGLDLDVYEGQITALLGHSGAGKTTLLNILSGMSTSTSGSTYIYNHQLSNIYDMEEVQRRIGFCPQFDIKFDQLTVRENLELFSKIKGIAARDKVFQVAKVISDLDMKYIQNVQASKLSGGQRRKLTLAIALLGNPEVLLLDEPTAGLDPLSRYHVWTILQKGKSDRVTLFSTQFMDEADILADRKAVLSNGYLKCVGSSLFLKRKWGIGYHLRHMSPSCNPDAMTSVIQEHISSARLTAQNVEDLTFTLPFDNMDSFPALFSHLDQHVGLDIMSYGVSITTMDDVFLKLEGEQEIEKGDYGVFAQSDQNEDEDRDVYSQVDESVLLMSDSGSVTLHGLALWRQQVVTMARIRFLKLKHDMKNLRSILLLLILFLLPLIAATILLDSLQTIHDWKLTPDLYFRGPGHRAHEYYTSLLLINNTDGSIEEFVNGIKEQDILVEVINGPFDRETIGYNGAIELSLQNKGYSCRIIGSPQAQNGLPVLVDIISNAFLKTLKSPEKIEVWTKPVLPDLDYLSYYGLFYVGASFLFFASGLAPHFAMSSVEDYKIKARSQLRISGLFPSAYWCGQALVDTALYWLLLFMMVAILFAFNYKIIIPFWQVALLILEILVYGASIVLYVYLIAFIFRKGKVHPDRWSFLFVILGPCLHIIVFVGVLWFLEWRFGKRCLKTDPIFRFSQRKNQFKQNPEELEDDDEEVLAERERVKNLKNTTDVEE</sequence>
<dbReference type="InterPro" id="IPR017871">
    <property type="entry name" value="ABC_transporter-like_CS"/>
</dbReference>
<keyword evidence="4" id="KW-0067">ATP-binding</keyword>
<dbReference type="FunFam" id="3.40.50.300:FF:000436">
    <property type="entry name" value="ATP binding cassette subfamily A member 9"/>
    <property type="match status" value="1"/>
</dbReference>
<dbReference type="SMART" id="SM00382">
    <property type="entry name" value="AAA"/>
    <property type="match status" value="1"/>
</dbReference>
<evidence type="ECO:0000256" key="1">
    <source>
        <dbReference type="ARBA" id="ARBA00004141"/>
    </source>
</evidence>
<dbReference type="PROSITE" id="PS00211">
    <property type="entry name" value="ABC_TRANSPORTER_1"/>
    <property type="match status" value="1"/>
</dbReference>
<reference evidence="9" key="1">
    <citation type="thesis" date="2020" institute="ProQuest LLC" country="789 East Eisenhower Parkway, Ann Arbor, MI, USA">
        <title>Comparative Genomics and Chromosome Evolution.</title>
        <authorList>
            <person name="Mudd A.B."/>
        </authorList>
    </citation>
    <scope>NUCLEOTIDE SEQUENCE</scope>
    <source>
        <strain evidence="9">HN-11 Male</strain>
        <tissue evidence="9">Kidney and liver</tissue>
    </source>
</reference>
<dbReference type="GO" id="GO:0140359">
    <property type="term" value="F:ABC-type transporter activity"/>
    <property type="evidence" value="ECO:0007669"/>
    <property type="project" value="InterPro"/>
</dbReference>
<dbReference type="SUPFAM" id="SSF52540">
    <property type="entry name" value="P-loop containing nucleoside triphosphate hydrolases"/>
    <property type="match status" value="1"/>
</dbReference>
<comment type="subcellular location">
    <subcellularLocation>
        <location evidence="1">Membrane</location>
        <topology evidence="1">Multi-pass membrane protein</topology>
    </subcellularLocation>
</comment>
<feature type="transmembrane region" description="Helical" evidence="7">
    <location>
        <begin position="1143"/>
        <end position="1164"/>
    </location>
</feature>
<feature type="transmembrane region" description="Helical" evidence="7">
    <location>
        <begin position="335"/>
        <end position="356"/>
    </location>
</feature>
<dbReference type="GO" id="GO:0005524">
    <property type="term" value="F:ATP binding"/>
    <property type="evidence" value="ECO:0007669"/>
    <property type="project" value="UniProtKB-KW"/>
</dbReference>
<dbReference type="InterPro" id="IPR027417">
    <property type="entry name" value="P-loop_NTPase"/>
</dbReference>
<keyword evidence="6 7" id="KW-0472">Membrane</keyword>
<feature type="transmembrane region" description="Helical" evidence="7">
    <location>
        <begin position="404"/>
        <end position="425"/>
    </location>
</feature>